<gene>
    <name evidence="6" type="ORF">KP79_PYT04620</name>
</gene>
<dbReference type="Pfam" id="PF13445">
    <property type="entry name" value="zf-RING_UBOX"/>
    <property type="match status" value="1"/>
</dbReference>
<evidence type="ECO:0000256" key="3">
    <source>
        <dbReference type="ARBA" id="ARBA00022833"/>
    </source>
</evidence>
<keyword evidence="3" id="KW-0862">Zinc</keyword>
<dbReference type="PROSITE" id="PS00518">
    <property type="entry name" value="ZF_RING_1"/>
    <property type="match status" value="1"/>
</dbReference>
<protein>
    <submittedName>
        <fullName evidence="6">E3 ubiquitin-protein ligase TRIM32</fullName>
    </submittedName>
</protein>
<dbReference type="OrthoDB" id="6105938at2759"/>
<comment type="caution">
    <text evidence="6">The sequence shown here is derived from an EMBL/GenBank/DDBJ whole genome shotgun (WGS) entry which is preliminary data.</text>
</comment>
<dbReference type="InterPro" id="IPR047153">
    <property type="entry name" value="TRIM45/56/19-like"/>
</dbReference>
<accession>A0A210PZK0</accession>
<dbReference type="AlphaFoldDB" id="A0A210PZK0"/>
<dbReference type="InterPro" id="IPR011042">
    <property type="entry name" value="6-blade_b-propeller_TolB-like"/>
</dbReference>
<evidence type="ECO:0000256" key="1">
    <source>
        <dbReference type="ARBA" id="ARBA00022723"/>
    </source>
</evidence>
<sequence>MEECPICMNEYRSPKLLECKHTLCSVCLKKIHSLAKNPSNITCPICRQVTKLPREKNVDSLLTNFFVSTINVYICDSCDSRSEVPLIECESCSVCLCKPCFENHGKSSDDNNKCRNSDNIDDSTLYPDDPTMRGTIQYLLNGFVRSCYCGDLWGEFSVSGASRVTKILPVSAYSAWVLLDEGADVFKFNDSGHVEDKRTVGRGKTLDICWNEKDGLLAICQGFASVMRCLPSGPEPFIDTGNYHPTSLCNYRDDGIVVCALDVEEGVSYVMIYDSHQNLADIRWINERSTFKRIISVAYNDLTQQVCVADEERNMVYLLGNDRKCETYRKTMVFPTRGRPTEIERPDGFAPTSVCCDHDGTIFVHDFSSSSIHVLNAKGKLLGMVLGSDEDHTGDPWCINFGPDKKLWIGDMFSGHIRIYNIEKVFNRLHHRSSRQQRLIRVGGEDGIHDAFREMLSNSASIFSGIQNESGELSMENMHQLLSASEHGSGLLGQLTHQRMLLSGDSICMTRGLNGIEISSSREPENPEANRMVRRACASQVLEDREMQSRLAADGISVDEVLRACTDVDD</sequence>
<dbReference type="PROSITE" id="PS50089">
    <property type="entry name" value="ZF_RING_2"/>
    <property type="match status" value="1"/>
</dbReference>
<keyword evidence="2 4" id="KW-0863">Zinc-finger</keyword>
<dbReference type="SUPFAM" id="SSF101898">
    <property type="entry name" value="NHL repeat"/>
    <property type="match status" value="1"/>
</dbReference>
<dbReference type="InterPro" id="IPR027370">
    <property type="entry name" value="Znf-RING_euk"/>
</dbReference>
<dbReference type="CDD" id="cd16579">
    <property type="entry name" value="RING-HC_PML_C-V"/>
    <property type="match status" value="1"/>
</dbReference>
<name>A0A210PZK0_MIZYE</name>
<keyword evidence="1" id="KW-0479">Metal-binding</keyword>
<reference evidence="6 7" key="1">
    <citation type="journal article" date="2017" name="Nat. Ecol. Evol.">
        <title>Scallop genome provides insights into evolution of bilaterian karyotype and development.</title>
        <authorList>
            <person name="Wang S."/>
            <person name="Zhang J."/>
            <person name="Jiao W."/>
            <person name="Li J."/>
            <person name="Xun X."/>
            <person name="Sun Y."/>
            <person name="Guo X."/>
            <person name="Huan P."/>
            <person name="Dong B."/>
            <person name="Zhang L."/>
            <person name="Hu X."/>
            <person name="Sun X."/>
            <person name="Wang J."/>
            <person name="Zhao C."/>
            <person name="Wang Y."/>
            <person name="Wang D."/>
            <person name="Huang X."/>
            <person name="Wang R."/>
            <person name="Lv J."/>
            <person name="Li Y."/>
            <person name="Zhang Z."/>
            <person name="Liu B."/>
            <person name="Lu W."/>
            <person name="Hui Y."/>
            <person name="Liang J."/>
            <person name="Zhou Z."/>
            <person name="Hou R."/>
            <person name="Li X."/>
            <person name="Liu Y."/>
            <person name="Li H."/>
            <person name="Ning X."/>
            <person name="Lin Y."/>
            <person name="Zhao L."/>
            <person name="Xing Q."/>
            <person name="Dou J."/>
            <person name="Li Y."/>
            <person name="Mao J."/>
            <person name="Guo H."/>
            <person name="Dou H."/>
            <person name="Li T."/>
            <person name="Mu C."/>
            <person name="Jiang W."/>
            <person name="Fu Q."/>
            <person name="Fu X."/>
            <person name="Miao Y."/>
            <person name="Liu J."/>
            <person name="Yu Q."/>
            <person name="Li R."/>
            <person name="Liao H."/>
            <person name="Li X."/>
            <person name="Kong Y."/>
            <person name="Jiang Z."/>
            <person name="Chourrout D."/>
            <person name="Li R."/>
            <person name="Bao Z."/>
        </authorList>
    </citation>
    <scope>NUCLEOTIDE SEQUENCE [LARGE SCALE GENOMIC DNA]</scope>
    <source>
        <strain evidence="6 7">PY_sf001</strain>
    </source>
</reference>
<dbReference type="GO" id="GO:0008270">
    <property type="term" value="F:zinc ion binding"/>
    <property type="evidence" value="ECO:0007669"/>
    <property type="project" value="UniProtKB-KW"/>
</dbReference>
<keyword evidence="7" id="KW-1185">Reference proteome</keyword>
<dbReference type="Gene3D" id="3.30.40.10">
    <property type="entry name" value="Zinc/RING finger domain, C3HC4 (zinc finger)"/>
    <property type="match status" value="1"/>
</dbReference>
<dbReference type="EMBL" id="NEDP02005343">
    <property type="protein sequence ID" value="OWF41910.1"/>
    <property type="molecule type" value="Genomic_DNA"/>
</dbReference>
<dbReference type="InterPro" id="IPR017907">
    <property type="entry name" value="Znf_RING_CS"/>
</dbReference>
<evidence type="ECO:0000313" key="6">
    <source>
        <dbReference type="EMBL" id="OWF41910.1"/>
    </source>
</evidence>
<dbReference type="PANTHER" id="PTHR25462">
    <property type="entry name" value="BONUS, ISOFORM C-RELATED"/>
    <property type="match status" value="1"/>
</dbReference>
<evidence type="ECO:0000313" key="7">
    <source>
        <dbReference type="Proteomes" id="UP000242188"/>
    </source>
</evidence>
<dbReference type="PANTHER" id="PTHR25462:SF296">
    <property type="entry name" value="MEIOTIC P26, ISOFORM F"/>
    <property type="match status" value="1"/>
</dbReference>
<dbReference type="Gene3D" id="2.120.10.30">
    <property type="entry name" value="TolB, C-terminal domain"/>
    <property type="match status" value="1"/>
</dbReference>
<dbReference type="Proteomes" id="UP000242188">
    <property type="component" value="Unassembled WGS sequence"/>
</dbReference>
<dbReference type="SUPFAM" id="SSF57850">
    <property type="entry name" value="RING/U-box"/>
    <property type="match status" value="1"/>
</dbReference>
<dbReference type="SMART" id="SM00184">
    <property type="entry name" value="RING"/>
    <property type="match status" value="1"/>
</dbReference>
<dbReference type="InterPro" id="IPR013083">
    <property type="entry name" value="Znf_RING/FYVE/PHD"/>
</dbReference>
<evidence type="ECO:0000256" key="4">
    <source>
        <dbReference type="PROSITE-ProRule" id="PRU00175"/>
    </source>
</evidence>
<organism evidence="6 7">
    <name type="scientific">Mizuhopecten yessoensis</name>
    <name type="common">Japanese scallop</name>
    <name type="synonym">Patinopecten yessoensis</name>
    <dbReference type="NCBI Taxonomy" id="6573"/>
    <lineage>
        <taxon>Eukaryota</taxon>
        <taxon>Metazoa</taxon>
        <taxon>Spiralia</taxon>
        <taxon>Lophotrochozoa</taxon>
        <taxon>Mollusca</taxon>
        <taxon>Bivalvia</taxon>
        <taxon>Autobranchia</taxon>
        <taxon>Pteriomorphia</taxon>
        <taxon>Pectinida</taxon>
        <taxon>Pectinoidea</taxon>
        <taxon>Pectinidae</taxon>
        <taxon>Mizuhopecten</taxon>
    </lineage>
</organism>
<dbReference type="InterPro" id="IPR001841">
    <property type="entry name" value="Znf_RING"/>
</dbReference>
<proteinExistence type="predicted"/>
<feature type="domain" description="RING-type" evidence="5">
    <location>
        <begin position="4"/>
        <end position="47"/>
    </location>
</feature>
<evidence type="ECO:0000259" key="5">
    <source>
        <dbReference type="PROSITE" id="PS50089"/>
    </source>
</evidence>
<evidence type="ECO:0000256" key="2">
    <source>
        <dbReference type="ARBA" id="ARBA00022771"/>
    </source>
</evidence>